<dbReference type="EMBL" id="JBHSGA010000004">
    <property type="protein sequence ID" value="MFC4525585.1"/>
    <property type="molecule type" value="Genomic_DNA"/>
</dbReference>
<dbReference type="SUPFAM" id="SSF159238">
    <property type="entry name" value="SO1590-like"/>
    <property type="match status" value="1"/>
</dbReference>
<dbReference type="Pfam" id="PF11528">
    <property type="entry name" value="DUF3224"/>
    <property type="match status" value="1"/>
</dbReference>
<feature type="region of interest" description="Disordered" evidence="1">
    <location>
        <begin position="1"/>
        <end position="25"/>
    </location>
</feature>
<evidence type="ECO:0000313" key="3">
    <source>
        <dbReference type="Proteomes" id="UP001595961"/>
    </source>
</evidence>
<proteinExistence type="predicted"/>
<organism evidence="2 3">
    <name type="scientific">Dyella halodurans</name>
    <dbReference type="NCBI Taxonomy" id="1920171"/>
    <lineage>
        <taxon>Bacteria</taxon>
        <taxon>Pseudomonadati</taxon>
        <taxon>Pseudomonadota</taxon>
        <taxon>Gammaproteobacteria</taxon>
        <taxon>Lysobacterales</taxon>
        <taxon>Rhodanobacteraceae</taxon>
        <taxon>Dyella</taxon>
    </lineage>
</organism>
<evidence type="ECO:0000313" key="2">
    <source>
        <dbReference type="EMBL" id="MFC4525585.1"/>
    </source>
</evidence>
<dbReference type="Proteomes" id="UP001595961">
    <property type="component" value="Unassembled WGS sequence"/>
</dbReference>
<gene>
    <name evidence="2" type="ORF">ACFO5W_02940</name>
</gene>
<reference evidence="3" key="1">
    <citation type="journal article" date="2019" name="Int. J. Syst. Evol. Microbiol.">
        <title>The Global Catalogue of Microorganisms (GCM) 10K type strain sequencing project: providing services to taxonomists for standard genome sequencing and annotation.</title>
        <authorList>
            <consortium name="The Broad Institute Genomics Platform"/>
            <consortium name="The Broad Institute Genome Sequencing Center for Infectious Disease"/>
            <person name="Wu L."/>
            <person name="Ma J."/>
        </authorList>
    </citation>
    <scope>NUCLEOTIDE SEQUENCE [LARGE SCALE GENOMIC DNA]</scope>
    <source>
        <strain evidence="3">CCM 4481</strain>
    </source>
</reference>
<dbReference type="Gene3D" id="2.40.350.10">
    <property type="entry name" value="SO1590-like"/>
    <property type="match status" value="1"/>
</dbReference>
<dbReference type="InterPro" id="IPR023159">
    <property type="entry name" value="SO1590-like_sf"/>
</dbReference>
<protein>
    <submittedName>
        <fullName evidence="2">DUF3224 domain-containing protein</fullName>
    </submittedName>
</protein>
<comment type="caution">
    <text evidence="2">The sequence shown here is derived from an EMBL/GenBank/DDBJ whole genome shotgun (WGS) entry which is preliminary data.</text>
</comment>
<name>A0ABV9BYN9_9GAMM</name>
<sequence>MSRHAKGTFDVKMSPQTEADGVGDPSVGRLALVKQYHGDLEGSGKGQMLAVGTPIDGSAGYVAMERISATLHGRSGSFALQHTGTMNRGTPRLSITVVPDSGTDALGGISGSFDITMANGVHSYDFEYSLPDLP</sequence>
<evidence type="ECO:0000256" key="1">
    <source>
        <dbReference type="SAM" id="MobiDB-lite"/>
    </source>
</evidence>
<keyword evidence="3" id="KW-1185">Reference proteome</keyword>
<accession>A0ABV9BYN9</accession>
<dbReference type="RefSeq" id="WP_266152054.1">
    <property type="nucleotide sequence ID" value="NZ_CP064028.1"/>
</dbReference>
<dbReference type="InterPro" id="IPR021607">
    <property type="entry name" value="DUF3224"/>
</dbReference>